<evidence type="ECO:0000313" key="5">
    <source>
        <dbReference type="EMBL" id="QNT69159.1"/>
    </source>
</evidence>
<name>A0A7H1N0C3_9PROT</name>
<feature type="domain" description="Phosphotransferase system enzyme I N-terminal" evidence="4">
    <location>
        <begin position="92"/>
        <end position="157"/>
    </location>
</feature>
<evidence type="ECO:0000256" key="2">
    <source>
        <dbReference type="ARBA" id="ARBA00022679"/>
    </source>
</evidence>
<dbReference type="AlphaFoldDB" id="A0A7H1N0C3"/>
<comment type="similarity">
    <text evidence="1">Belongs to the PEP-utilizing enzyme family.</text>
</comment>
<sequence>MMAWFEKNILAYVLSIALPLARVIFEHIWYAPETMTTEIINACIEVLSFCLYAYLINRLAEHSRRMASTITAQRAEMTHLRAFAQTRGRTFRGRAISPGLADGMAVIHLPAKPVVLTKEHIRREEVEAETCRFERALSASIRDLNDLVKQREECADEITSVKLVEIRV</sequence>
<dbReference type="Pfam" id="PF05524">
    <property type="entry name" value="PEP-utilisers_N"/>
    <property type="match status" value="1"/>
</dbReference>
<feature type="transmembrane region" description="Helical" evidence="3">
    <location>
        <begin position="35"/>
        <end position="56"/>
    </location>
</feature>
<dbReference type="GO" id="GO:0009401">
    <property type="term" value="P:phosphoenolpyruvate-dependent sugar phosphotransferase system"/>
    <property type="evidence" value="ECO:0007669"/>
    <property type="project" value="InterPro"/>
</dbReference>
<keyword evidence="3" id="KW-0812">Transmembrane</keyword>
<protein>
    <recommendedName>
        <fullName evidence="4">Phosphotransferase system enzyme I N-terminal domain-containing protein</fullName>
    </recommendedName>
</protein>
<evidence type="ECO:0000256" key="1">
    <source>
        <dbReference type="ARBA" id="ARBA00007837"/>
    </source>
</evidence>
<keyword evidence="3" id="KW-0472">Membrane</keyword>
<keyword evidence="2" id="KW-0808">Transferase</keyword>
<dbReference type="InterPro" id="IPR008731">
    <property type="entry name" value="PTS_EIN"/>
</dbReference>
<dbReference type="KEGG" id="dvn:HQ394_07160"/>
<reference evidence="5 6" key="1">
    <citation type="submission" date="2020-05" db="EMBL/GenBank/DDBJ databases">
        <title>Complete closed genome sequence of Defluviicoccus vanus.</title>
        <authorList>
            <person name="Bessarab I."/>
            <person name="Arumugam K."/>
            <person name="Maszenan A.M."/>
            <person name="Seviour R.J."/>
            <person name="Williams R.B."/>
        </authorList>
    </citation>
    <scope>NUCLEOTIDE SEQUENCE [LARGE SCALE GENOMIC DNA]</scope>
    <source>
        <strain evidence="5 6">Ben 114</strain>
    </source>
</reference>
<evidence type="ECO:0000256" key="3">
    <source>
        <dbReference type="SAM" id="Phobius"/>
    </source>
</evidence>
<keyword evidence="3" id="KW-1133">Transmembrane helix</keyword>
<dbReference type="InterPro" id="IPR036618">
    <property type="entry name" value="PtsI_HPr-bd_sf"/>
</dbReference>
<evidence type="ECO:0000313" key="6">
    <source>
        <dbReference type="Proteomes" id="UP000516369"/>
    </source>
</evidence>
<dbReference type="EMBL" id="CP053923">
    <property type="protein sequence ID" value="QNT69159.1"/>
    <property type="molecule type" value="Genomic_DNA"/>
</dbReference>
<accession>A0A7H1N0C3</accession>
<dbReference type="GO" id="GO:0016740">
    <property type="term" value="F:transferase activity"/>
    <property type="evidence" value="ECO:0007669"/>
    <property type="project" value="UniProtKB-KW"/>
</dbReference>
<dbReference type="Gene3D" id="1.10.274.10">
    <property type="entry name" value="PtsI, HPr-binding domain"/>
    <property type="match status" value="1"/>
</dbReference>
<dbReference type="Gene3D" id="3.50.30.10">
    <property type="entry name" value="Phosphohistidine domain"/>
    <property type="match status" value="1"/>
</dbReference>
<proteinExistence type="inferred from homology"/>
<keyword evidence="6" id="KW-1185">Reference proteome</keyword>
<organism evidence="5 6">
    <name type="scientific">Defluviicoccus vanus</name>
    <dbReference type="NCBI Taxonomy" id="111831"/>
    <lineage>
        <taxon>Bacteria</taxon>
        <taxon>Pseudomonadati</taxon>
        <taxon>Pseudomonadota</taxon>
        <taxon>Alphaproteobacteria</taxon>
        <taxon>Rhodospirillales</taxon>
        <taxon>Rhodospirillaceae</taxon>
        <taxon>Defluviicoccus</taxon>
    </lineage>
</organism>
<evidence type="ECO:0000259" key="4">
    <source>
        <dbReference type="Pfam" id="PF05524"/>
    </source>
</evidence>
<dbReference type="Proteomes" id="UP000516369">
    <property type="component" value="Chromosome"/>
</dbReference>
<gene>
    <name evidence="5" type="ORF">HQ394_07160</name>
</gene>